<feature type="binding site" evidence="5">
    <location>
        <position position="78"/>
    </location>
    <ligand>
        <name>a divalent metal cation</name>
        <dbReference type="ChEBI" id="CHEBI:60240"/>
        <label>1</label>
    </ligand>
</feature>
<evidence type="ECO:0000256" key="4">
    <source>
        <dbReference type="ARBA" id="ARBA00022723"/>
    </source>
</evidence>
<dbReference type="RefSeq" id="WP_115571600.1">
    <property type="nucleotide sequence ID" value="NZ_NXLT01000009.1"/>
</dbReference>
<comment type="similarity">
    <text evidence="1">Belongs to the GTP cyclohydrolase I type 2/NIF3 family.</text>
</comment>
<feature type="binding site" evidence="5">
    <location>
        <position position="231"/>
    </location>
    <ligand>
        <name>a divalent metal cation</name>
        <dbReference type="ChEBI" id="CHEBI:60240"/>
        <label>1</label>
    </ligand>
</feature>
<dbReference type="Pfam" id="PF01784">
    <property type="entry name" value="DUF34_NIF3"/>
    <property type="match status" value="1"/>
</dbReference>
<dbReference type="Gene3D" id="3.40.1390.30">
    <property type="entry name" value="NIF3 (NGG1p interacting factor 3)-like"/>
    <property type="match status" value="2"/>
</dbReference>
<comment type="subunit">
    <text evidence="2">Homohexamer.</text>
</comment>
<dbReference type="GO" id="GO:0046872">
    <property type="term" value="F:metal ion binding"/>
    <property type="evidence" value="ECO:0007669"/>
    <property type="project" value="UniProtKB-KW"/>
</dbReference>
<accession>A0A3D8ILH4</accession>
<feature type="binding site" evidence="5">
    <location>
        <position position="116"/>
    </location>
    <ligand>
        <name>a divalent metal cation</name>
        <dbReference type="ChEBI" id="CHEBI:60240"/>
        <label>1</label>
    </ligand>
</feature>
<sequence length="261" mass="29575">MNPTTQTQNNTNHNRHSVAYLYYVCDFTSPFNTQESWDNSGLNLGSFSQEFSDIYIALEATLELAQSVKNNSLIITHHPLFFKPIKNFNVATYPCNIAQELIAKNCALIAMHTNFDKSHLNEYFTQKILGFSDFNQHDLYCSGSIQKTRFSDLAQSIKAKLHLETLRITQASEYIEHIFVICGSGFSEISNIASLNLPNSLLISGDLKYHDAMIAKSLGLSLIDIPHYESEKYFTKILDSLLKSSQYQAIITDYKNPIAHI</sequence>
<dbReference type="SUPFAM" id="SSF102705">
    <property type="entry name" value="NIF3 (NGG1p interacting factor 3)-like"/>
    <property type="match status" value="1"/>
</dbReference>
<dbReference type="NCBIfam" id="TIGR00486">
    <property type="entry name" value="YbgI_SA1388"/>
    <property type="match status" value="1"/>
</dbReference>
<proteinExistence type="inferred from homology"/>
<dbReference type="AlphaFoldDB" id="A0A3D8ILH4"/>
<dbReference type="EMBL" id="NXLT01000009">
    <property type="protein sequence ID" value="RDU66058.1"/>
    <property type="molecule type" value="Genomic_DNA"/>
</dbReference>
<dbReference type="PANTHER" id="PTHR13799:SF14">
    <property type="entry name" value="GTP CYCLOHYDROLASE 1 TYPE 2 HOMOLOG"/>
    <property type="match status" value="1"/>
</dbReference>
<keyword evidence="7" id="KW-1185">Reference proteome</keyword>
<dbReference type="InterPro" id="IPR036069">
    <property type="entry name" value="DUF34/NIF3_sf"/>
</dbReference>
<evidence type="ECO:0000256" key="3">
    <source>
        <dbReference type="ARBA" id="ARBA00022112"/>
    </source>
</evidence>
<gene>
    <name evidence="6" type="ORF">CQA54_08160</name>
</gene>
<feature type="binding site" evidence="5">
    <location>
        <position position="227"/>
    </location>
    <ligand>
        <name>a divalent metal cation</name>
        <dbReference type="ChEBI" id="CHEBI:60240"/>
        <label>1</label>
    </ligand>
</feature>
<dbReference type="FunFam" id="3.40.1390.30:FF:000001">
    <property type="entry name" value="GTP cyclohydrolase 1 type 2"/>
    <property type="match status" value="1"/>
</dbReference>
<evidence type="ECO:0000256" key="2">
    <source>
        <dbReference type="ARBA" id="ARBA00011643"/>
    </source>
</evidence>
<dbReference type="OrthoDB" id="9792792at2"/>
<dbReference type="Proteomes" id="UP000256514">
    <property type="component" value="Unassembled WGS sequence"/>
</dbReference>
<organism evidence="6 7">
    <name type="scientific">Helicobacter equorum</name>
    <dbReference type="NCBI Taxonomy" id="361872"/>
    <lineage>
        <taxon>Bacteria</taxon>
        <taxon>Pseudomonadati</taxon>
        <taxon>Campylobacterota</taxon>
        <taxon>Epsilonproteobacteria</taxon>
        <taxon>Campylobacterales</taxon>
        <taxon>Helicobacteraceae</taxon>
        <taxon>Helicobacter</taxon>
    </lineage>
</organism>
<dbReference type="InterPro" id="IPR002678">
    <property type="entry name" value="DUF34/NIF3"/>
</dbReference>
<reference evidence="6 7" key="1">
    <citation type="submission" date="2018-04" db="EMBL/GenBank/DDBJ databases">
        <title>Novel Campyloabacter and Helicobacter Species and Strains.</title>
        <authorList>
            <person name="Mannion A.J."/>
            <person name="Shen Z."/>
            <person name="Fox J.G."/>
        </authorList>
    </citation>
    <scope>NUCLEOTIDE SEQUENCE [LARGE SCALE GENOMIC DNA]</scope>
    <source>
        <strain evidence="6 7">MIT 12-6600</strain>
    </source>
</reference>
<evidence type="ECO:0000256" key="5">
    <source>
        <dbReference type="PIRSR" id="PIRSR602678-1"/>
    </source>
</evidence>
<dbReference type="PANTHER" id="PTHR13799">
    <property type="entry name" value="NGG1 INTERACTING FACTOR 3"/>
    <property type="match status" value="1"/>
</dbReference>
<feature type="binding site" evidence="5">
    <location>
        <position position="77"/>
    </location>
    <ligand>
        <name>a divalent metal cation</name>
        <dbReference type="ChEBI" id="CHEBI:60240"/>
        <label>1</label>
    </ligand>
</feature>
<name>A0A3D8ILH4_9HELI</name>
<keyword evidence="4 5" id="KW-0479">Metal-binding</keyword>
<evidence type="ECO:0000313" key="6">
    <source>
        <dbReference type="EMBL" id="RDU66058.1"/>
    </source>
</evidence>
<comment type="caution">
    <text evidence="6">The sequence shown here is derived from an EMBL/GenBank/DDBJ whole genome shotgun (WGS) entry which is preliminary data.</text>
</comment>
<dbReference type="GO" id="GO:0005737">
    <property type="term" value="C:cytoplasm"/>
    <property type="evidence" value="ECO:0007669"/>
    <property type="project" value="TreeGrafter"/>
</dbReference>
<protein>
    <recommendedName>
        <fullName evidence="3">GTP cyclohydrolase 1 type 2 homolog</fullName>
    </recommendedName>
</protein>
<evidence type="ECO:0000256" key="1">
    <source>
        <dbReference type="ARBA" id="ARBA00006964"/>
    </source>
</evidence>
<evidence type="ECO:0000313" key="7">
    <source>
        <dbReference type="Proteomes" id="UP000256514"/>
    </source>
</evidence>